<dbReference type="Gene3D" id="3.30.160.240">
    <property type="entry name" value="Rv1738"/>
    <property type="match status" value="1"/>
</dbReference>
<organism evidence="1 2">
    <name type="scientific">Nonomuraea dietziae</name>
    <dbReference type="NCBI Taxonomy" id="65515"/>
    <lineage>
        <taxon>Bacteria</taxon>
        <taxon>Bacillati</taxon>
        <taxon>Actinomycetota</taxon>
        <taxon>Actinomycetes</taxon>
        <taxon>Streptosporangiales</taxon>
        <taxon>Streptosporangiaceae</taxon>
        <taxon>Nonomuraea</taxon>
    </lineage>
</organism>
<proteinExistence type="predicted"/>
<evidence type="ECO:0000313" key="2">
    <source>
        <dbReference type="Proteomes" id="UP000579945"/>
    </source>
</evidence>
<sequence length="82" mass="8688">MNDKRWVVQIDITEEGDLTKAHATLSGGRLAGYGEAHRNPNDPPAPDIGDELAAGRALQDLTYQLLGTANMDVAQNAATTPS</sequence>
<reference evidence="1 2" key="1">
    <citation type="submission" date="2020-08" db="EMBL/GenBank/DDBJ databases">
        <title>Sequencing the genomes of 1000 actinobacteria strains.</title>
        <authorList>
            <person name="Klenk H.-P."/>
        </authorList>
    </citation>
    <scope>NUCLEOTIDE SEQUENCE [LARGE SCALE GENOMIC DNA]</scope>
    <source>
        <strain evidence="1 2">DSM 44320</strain>
    </source>
</reference>
<dbReference type="Proteomes" id="UP000579945">
    <property type="component" value="Unassembled WGS sequence"/>
</dbReference>
<evidence type="ECO:0000313" key="1">
    <source>
        <dbReference type="EMBL" id="MBB3731146.1"/>
    </source>
</evidence>
<dbReference type="InterPro" id="IPR038070">
    <property type="entry name" value="Rv2632c-like_sf"/>
</dbReference>
<protein>
    <submittedName>
        <fullName evidence="1">Ubiquitin</fullName>
    </submittedName>
</protein>
<accession>A0A7W5V5U1</accession>
<dbReference type="GeneID" id="95393257"/>
<comment type="caution">
    <text evidence="1">The sequence shown here is derived from an EMBL/GenBank/DDBJ whole genome shotgun (WGS) entry which is preliminary data.</text>
</comment>
<keyword evidence="2" id="KW-1185">Reference proteome</keyword>
<dbReference type="RefSeq" id="WP_183656753.1">
    <property type="nucleotide sequence ID" value="NZ_BAAAXX010000170.1"/>
</dbReference>
<dbReference type="SUPFAM" id="SSF143212">
    <property type="entry name" value="Rv2632c-like"/>
    <property type="match status" value="1"/>
</dbReference>
<name>A0A7W5V5U1_9ACTN</name>
<dbReference type="AlphaFoldDB" id="A0A7W5V5U1"/>
<dbReference type="Pfam" id="PF08962">
    <property type="entry name" value="Rv2632c-like"/>
    <property type="match status" value="1"/>
</dbReference>
<dbReference type="EMBL" id="JACIBV010000001">
    <property type="protein sequence ID" value="MBB3731146.1"/>
    <property type="molecule type" value="Genomic_DNA"/>
</dbReference>
<gene>
    <name evidence="1" type="ORF">FHR33_007006</name>
</gene>
<dbReference type="InterPro" id="IPR015057">
    <property type="entry name" value="Rv2632c-like"/>
</dbReference>